<organism evidence="8 9">
    <name type="scientific">Culter alburnus</name>
    <name type="common">Topmouth culter</name>
    <dbReference type="NCBI Taxonomy" id="194366"/>
    <lineage>
        <taxon>Eukaryota</taxon>
        <taxon>Metazoa</taxon>
        <taxon>Chordata</taxon>
        <taxon>Craniata</taxon>
        <taxon>Vertebrata</taxon>
        <taxon>Euteleostomi</taxon>
        <taxon>Actinopterygii</taxon>
        <taxon>Neopterygii</taxon>
        <taxon>Teleostei</taxon>
        <taxon>Ostariophysi</taxon>
        <taxon>Cypriniformes</taxon>
        <taxon>Xenocyprididae</taxon>
        <taxon>Xenocypridinae</taxon>
        <taxon>Culter</taxon>
    </lineage>
</organism>
<reference evidence="8 9" key="1">
    <citation type="submission" date="2024-05" db="EMBL/GenBank/DDBJ databases">
        <title>A high-quality chromosomal-level genome assembly of Topmouth culter (Culter alburnus).</title>
        <authorList>
            <person name="Zhao H."/>
        </authorList>
    </citation>
    <scope>NUCLEOTIDE SEQUENCE [LARGE SCALE GENOMIC DNA]</scope>
    <source>
        <strain evidence="8">CATC2023</strain>
        <tissue evidence="8">Muscle</tissue>
    </source>
</reference>
<evidence type="ECO:0000256" key="6">
    <source>
        <dbReference type="SAM" id="MobiDB-lite"/>
    </source>
</evidence>
<comment type="caution">
    <text evidence="8">The sequence shown here is derived from an EMBL/GenBank/DDBJ whole genome shotgun (WGS) entry which is preliminary data.</text>
</comment>
<dbReference type="GO" id="GO:0000463">
    <property type="term" value="P:maturation of LSU-rRNA from tricistronic rRNA transcript (SSU-rRNA, 5.8S rRNA, LSU-rRNA)"/>
    <property type="evidence" value="ECO:0007669"/>
    <property type="project" value="TreeGrafter"/>
</dbReference>
<evidence type="ECO:0000256" key="2">
    <source>
        <dbReference type="ARBA" id="ARBA00010782"/>
    </source>
</evidence>
<proteinExistence type="inferred from homology"/>
<comment type="subcellular location">
    <subcellularLocation>
        <location evidence="1">Nucleus</location>
        <location evidence="1">Nucleolus</location>
    </subcellularLocation>
</comment>
<feature type="region of interest" description="Disordered" evidence="6">
    <location>
        <begin position="75"/>
        <end position="113"/>
    </location>
</feature>
<dbReference type="GO" id="GO:0019843">
    <property type="term" value="F:rRNA binding"/>
    <property type="evidence" value="ECO:0007669"/>
    <property type="project" value="InterPro"/>
</dbReference>
<dbReference type="GO" id="GO:0000027">
    <property type="term" value="P:ribosomal large subunit assembly"/>
    <property type="evidence" value="ECO:0007669"/>
    <property type="project" value="InterPro"/>
</dbReference>
<dbReference type="GO" id="GO:0005730">
    <property type="term" value="C:nucleolus"/>
    <property type="evidence" value="ECO:0007669"/>
    <property type="project" value="UniProtKB-SubCell"/>
</dbReference>
<sequence length="113" mass="13187">MRSYRVLLKKSSCRMPRIELEEMGPSFDFVMKRSHMASDDLYRSAHKKPKGVKPKKKKNISHDAFGTRFGRLHMQKQDLNKLQTRKMKGLRKRRGEEPAESASPKTPRTESDV</sequence>
<evidence type="ECO:0000256" key="5">
    <source>
        <dbReference type="ARBA" id="ARBA00030889"/>
    </source>
</evidence>
<dbReference type="InterPro" id="IPR007109">
    <property type="entry name" value="Brix"/>
</dbReference>
<evidence type="ECO:0000256" key="3">
    <source>
        <dbReference type="ARBA" id="ARBA00020387"/>
    </source>
</evidence>
<dbReference type="InterPro" id="IPR039770">
    <property type="entry name" value="Rpf2"/>
</dbReference>
<evidence type="ECO:0000313" key="9">
    <source>
        <dbReference type="Proteomes" id="UP001479290"/>
    </source>
</evidence>
<evidence type="ECO:0000256" key="4">
    <source>
        <dbReference type="ARBA" id="ARBA00023242"/>
    </source>
</evidence>
<dbReference type="PANTHER" id="PTHR12728:SF0">
    <property type="entry name" value="RIBOSOME PRODUCTION FACTOR 2 HOMOLOG"/>
    <property type="match status" value="1"/>
</dbReference>
<comment type="similarity">
    <text evidence="2">Belongs to the RPF2 family.</text>
</comment>
<protein>
    <recommendedName>
        <fullName evidence="3">Ribosome production factor 2 homolog</fullName>
    </recommendedName>
    <alternativeName>
        <fullName evidence="5">Ribosome biogenesis protein RPF2 homolog</fullName>
    </alternativeName>
</protein>
<feature type="compositionally biased region" description="Basic residues" evidence="6">
    <location>
        <begin position="83"/>
        <end position="93"/>
    </location>
</feature>
<dbReference type="PANTHER" id="PTHR12728">
    <property type="entry name" value="BRIX DOMAIN CONTAINING PROTEIN"/>
    <property type="match status" value="1"/>
</dbReference>
<dbReference type="EMBL" id="JAWDJR010000020">
    <property type="protein sequence ID" value="KAK9956044.1"/>
    <property type="molecule type" value="Genomic_DNA"/>
</dbReference>
<feature type="domain" description="Brix" evidence="7">
    <location>
        <begin position="1"/>
        <end position="40"/>
    </location>
</feature>
<evidence type="ECO:0000313" key="8">
    <source>
        <dbReference type="EMBL" id="KAK9956044.1"/>
    </source>
</evidence>
<evidence type="ECO:0000259" key="7">
    <source>
        <dbReference type="PROSITE" id="PS50833"/>
    </source>
</evidence>
<keyword evidence="9" id="KW-1185">Reference proteome</keyword>
<dbReference type="AlphaFoldDB" id="A0AAW1Z6V9"/>
<keyword evidence="4" id="KW-0539">Nucleus</keyword>
<evidence type="ECO:0000256" key="1">
    <source>
        <dbReference type="ARBA" id="ARBA00004604"/>
    </source>
</evidence>
<dbReference type="PROSITE" id="PS50833">
    <property type="entry name" value="BRIX"/>
    <property type="match status" value="1"/>
</dbReference>
<dbReference type="Proteomes" id="UP001479290">
    <property type="component" value="Unassembled WGS sequence"/>
</dbReference>
<name>A0AAW1Z6V9_CULAL</name>
<gene>
    <name evidence="8" type="ORF">ABG768_013801</name>
</gene>
<accession>A0AAW1Z6V9</accession>